<dbReference type="Proteomes" id="UP000290909">
    <property type="component" value="Chromosome"/>
</dbReference>
<accession>A0A449BJI7</accession>
<keyword evidence="3" id="KW-0378">Hydrolase</keyword>
<protein>
    <submittedName>
        <fullName evidence="3">Undecaprenyl-diphosphatase BcrC</fullName>
        <ecNumber evidence="3">3.6.1.27</ecNumber>
    </submittedName>
</protein>
<feature type="transmembrane region" description="Helical" evidence="1">
    <location>
        <begin position="269"/>
        <end position="287"/>
    </location>
</feature>
<gene>
    <name evidence="3" type="primary">bcrC</name>
    <name evidence="3" type="ORF">NCTC10172_00616</name>
</gene>
<dbReference type="EC" id="3.6.1.27" evidence="3"/>
<feature type="transmembrane region" description="Helical" evidence="1">
    <location>
        <begin position="177"/>
        <end position="197"/>
    </location>
</feature>
<feature type="transmembrane region" description="Helical" evidence="1">
    <location>
        <begin position="235"/>
        <end position="257"/>
    </location>
</feature>
<evidence type="ECO:0000259" key="2">
    <source>
        <dbReference type="SMART" id="SM00014"/>
    </source>
</evidence>
<dbReference type="SUPFAM" id="SSF48317">
    <property type="entry name" value="Acid phosphatase/Vanadium-dependent haloperoxidase"/>
    <property type="match status" value="1"/>
</dbReference>
<dbReference type="RefSeq" id="WP_035369279.1">
    <property type="nucleotide sequence ID" value="NZ_LR215050.1"/>
</dbReference>
<keyword evidence="1" id="KW-0812">Transmembrane</keyword>
<dbReference type="KEGG" id="ahk:NCTC10172_00616"/>
<proteinExistence type="predicted"/>
<reference evidence="3 4" key="1">
    <citation type="submission" date="2019-01" db="EMBL/GenBank/DDBJ databases">
        <authorList>
            <consortium name="Pathogen Informatics"/>
        </authorList>
    </citation>
    <scope>NUCLEOTIDE SEQUENCE [LARGE SCALE GENOMIC DNA]</scope>
    <source>
        <strain evidence="3 4">NCTC10172</strain>
    </source>
</reference>
<sequence length="292" mass="32563">MDFQLDIIRAIQSIRFGFLDKLMEILTQIGDQFVFMGVVLVIYWFFNKKVAFKLVFSFAFSAVANELIKSVVKIERPFKEDPTLGVGEETSGYSFPSGHAQNTAVISTVLYKEYGKKNNWLKWVLLGAMIIVPLTRVYLGQHYPTDVLAGLALGILAALGLSKLVDLMGDNEHRVGLYMIPFLLLAITILYIIGVDYHHFKNVYVALGALAGFMGGYAIDKMMINNQFKPTGIKVLYRVLIGLIGVVICYVGLSVLFDLISVDNPILDAIRYAIICLYGTCGSAYLFKKLKV</sequence>
<evidence type="ECO:0000313" key="4">
    <source>
        <dbReference type="Proteomes" id="UP000290909"/>
    </source>
</evidence>
<evidence type="ECO:0000256" key="1">
    <source>
        <dbReference type="SAM" id="Phobius"/>
    </source>
</evidence>
<dbReference type="PANTHER" id="PTHR14969:SF13">
    <property type="entry name" value="AT30094P"/>
    <property type="match status" value="1"/>
</dbReference>
<dbReference type="Pfam" id="PF01569">
    <property type="entry name" value="PAP2"/>
    <property type="match status" value="1"/>
</dbReference>
<dbReference type="SMART" id="SM00014">
    <property type="entry name" value="acidPPc"/>
    <property type="match status" value="1"/>
</dbReference>
<feature type="domain" description="Phosphatidic acid phosphatase type 2/haloperoxidase" evidence="2">
    <location>
        <begin position="50"/>
        <end position="162"/>
    </location>
</feature>
<evidence type="ECO:0000313" key="3">
    <source>
        <dbReference type="EMBL" id="VEU82598.1"/>
    </source>
</evidence>
<dbReference type="CDD" id="cd03392">
    <property type="entry name" value="PAP2_like_2"/>
    <property type="match status" value="1"/>
</dbReference>
<name>A0A449BJI7_9MOLU</name>
<dbReference type="InterPro" id="IPR036938">
    <property type="entry name" value="PAP2/HPO_sf"/>
</dbReference>
<dbReference type="GO" id="GO:0050380">
    <property type="term" value="F:undecaprenyl-diphosphatase activity"/>
    <property type="evidence" value="ECO:0007669"/>
    <property type="project" value="UniProtKB-EC"/>
</dbReference>
<feature type="transmembrane region" description="Helical" evidence="1">
    <location>
        <begin position="203"/>
        <end position="223"/>
    </location>
</feature>
<feature type="transmembrane region" description="Helical" evidence="1">
    <location>
        <begin position="147"/>
        <end position="165"/>
    </location>
</feature>
<keyword evidence="4" id="KW-1185">Reference proteome</keyword>
<dbReference type="Gene3D" id="1.20.144.10">
    <property type="entry name" value="Phosphatidic acid phosphatase type 2/haloperoxidase"/>
    <property type="match status" value="1"/>
</dbReference>
<organism evidence="3 4">
    <name type="scientific">Acholeplasma hippikon</name>
    <dbReference type="NCBI Taxonomy" id="264636"/>
    <lineage>
        <taxon>Bacteria</taxon>
        <taxon>Bacillati</taxon>
        <taxon>Mycoplasmatota</taxon>
        <taxon>Mollicutes</taxon>
        <taxon>Acholeplasmatales</taxon>
        <taxon>Acholeplasmataceae</taxon>
        <taxon>Acholeplasma</taxon>
    </lineage>
</organism>
<keyword evidence="1" id="KW-1133">Transmembrane helix</keyword>
<dbReference type="PANTHER" id="PTHR14969">
    <property type="entry name" value="SPHINGOSINE-1-PHOSPHATE PHOSPHOHYDROLASE"/>
    <property type="match status" value="1"/>
</dbReference>
<dbReference type="EMBL" id="LR215050">
    <property type="protein sequence ID" value="VEU82598.1"/>
    <property type="molecule type" value="Genomic_DNA"/>
</dbReference>
<keyword evidence="1" id="KW-0472">Membrane</keyword>
<dbReference type="InterPro" id="IPR000326">
    <property type="entry name" value="PAP2/HPO"/>
</dbReference>
<dbReference type="AlphaFoldDB" id="A0A449BJI7"/>
<feature type="transmembrane region" description="Helical" evidence="1">
    <location>
        <begin position="25"/>
        <end position="46"/>
    </location>
</feature>
<feature type="transmembrane region" description="Helical" evidence="1">
    <location>
        <begin position="120"/>
        <end position="141"/>
    </location>
</feature>
<dbReference type="STRING" id="1408416.GCA_000702765_00869"/>